<evidence type="ECO:0000256" key="2">
    <source>
        <dbReference type="ARBA" id="ARBA00023015"/>
    </source>
</evidence>
<protein>
    <recommendedName>
        <fullName evidence="5">HTH lysR-type domain-containing protein</fullName>
    </recommendedName>
</protein>
<dbReference type="InterPro" id="IPR005119">
    <property type="entry name" value="LysR_subst-bd"/>
</dbReference>
<proteinExistence type="inferred from homology"/>
<keyword evidence="2" id="KW-0805">Transcription regulation</keyword>
<evidence type="ECO:0000256" key="3">
    <source>
        <dbReference type="ARBA" id="ARBA00023125"/>
    </source>
</evidence>
<gene>
    <name evidence="6" type="ORF">LCGC14_1333560</name>
</gene>
<comment type="similarity">
    <text evidence="1">Belongs to the LysR transcriptional regulatory family.</text>
</comment>
<dbReference type="PROSITE" id="PS50931">
    <property type="entry name" value="HTH_LYSR"/>
    <property type="match status" value="1"/>
</dbReference>
<dbReference type="PANTHER" id="PTHR30118">
    <property type="entry name" value="HTH-TYPE TRANSCRIPTIONAL REGULATOR LEUO-RELATED"/>
    <property type="match status" value="1"/>
</dbReference>
<keyword evidence="4" id="KW-0804">Transcription</keyword>
<keyword evidence="3" id="KW-0238">DNA-binding</keyword>
<dbReference type="SUPFAM" id="SSF53850">
    <property type="entry name" value="Periplasmic binding protein-like II"/>
    <property type="match status" value="1"/>
</dbReference>
<reference evidence="6" key="1">
    <citation type="journal article" date="2015" name="Nature">
        <title>Complex archaea that bridge the gap between prokaryotes and eukaryotes.</title>
        <authorList>
            <person name="Spang A."/>
            <person name="Saw J.H."/>
            <person name="Jorgensen S.L."/>
            <person name="Zaremba-Niedzwiedzka K."/>
            <person name="Martijn J."/>
            <person name="Lind A.E."/>
            <person name="van Eijk R."/>
            <person name="Schleper C."/>
            <person name="Guy L."/>
            <person name="Ettema T.J."/>
        </authorList>
    </citation>
    <scope>NUCLEOTIDE SEQUENCE</scope>
</reference>
<dbReference type="InterPro" id="IPR050389">
    <property type="entry name" value="LysR-type_TF"/>
</dbReference>
<dbReference type="Gene3D" id="1.10.10.10">
    <property type="entry name" value="Winged helix-like DNA-binding domain superfamily/Winged helix DNA-binding domain"/>
    <property type="match status" value="1"/>
</dbReference>
<organism evidence="6">
    <name type="scientific">marine sediment metagenome</name>
    <dbReference type="NCBI Taxonomy" id="412755"/>
    <lineage>
        <taxon>unclassified sequences</taxon>
        <taxon>metagenomes</taxon>
        <taxon>ecological metagenomes</taxon>
    </lineage>
</organism>
<evidence type="ECO:0000313" key="6">
    <source>
        <dbReference type="EMBL" id="KKM81064.1"/>
    </source>
</evidence>
<feature type="domain" description="HTH lysR-type" evidence="5">
    <location>
        <begin position="6"/>
        <end position="63"/>
    </location>
</feature>
<dbReference type="AlphaFoldDB" id="A0A0F9KFQ1"/>
<dbReference type="GO" id="GO:0003700">
    <property type="term" value="F:DNA-binding transcription factor activity"/>
    <property type="evidence" value="ECO:0007669"/>
    <property type="project" value="InterPro"/>
</dbReference>
<dbReference type="InterPro" id="IPR037402">
    <property type="entry name" value="YidZ_PBP2"/>
</dbReference>
<dbReference type="GO" id="GO:0003677">
    <property type="term" value="F:DNA binding"/>
    <property type="evidence" value="ECO:0007669"/>
    <property type="project" value="UniProtKB-KW"/>
</dbReference>
<evidence type="ECO:0000256" key="1">
    <source>
        <dbReference type="ARBA" id="ARBA00009437"/>
    </source>
</evidence>
<dbReference type="PANTHER" id="PTHR30118:SF15">
    <property type="entry name" value="TRANSCRIPTIONAL REGULATORY PROTEIN"/>
    <property type="match status" value="1"/>
</dbReference>
<dbReference type="EMBL" id="LAZR01008083">
    <property type="protein sequence ID" value="KKM81064.1"/>
    <property type="molecule type" value="Genomic_DNA"/>
</dbReference>
<accession>A0A0F9KFQ1</accession>
<sequence>MNLNQLDLNLLIILKQLLNEKHISNTALTLGMSQPSISRSLSKLRSLFDDPLLIRMAGGYELTPKAQSIQQDLNSILNMVETLVNKQTFDPKTSQATIKLFGLPPQMHLLIETIIKDVREQAPNITLEIDTLPKPQFSDLLKGEAHFVITGHKPTSSEDKLYRQALFERDFKLIMASTHPLANTKLNIELLRNCNFGQISIQGEKSLSIAHCFAALGIDNINTPIRLKNFYSIGTIAQNTDLIFFVPDHFANDICRHHDVVARVVPPELDLEHDEVYLYWHQRHHNDPVCQWFRELVKSKVFKI</sequence>
<evidence type="ECO:0000259" key="5">
    <source>
        <dbReference type="PROSITE" id="PS50931"/>
    </source>
</evidence>
<dbReference type="InterPro" id="IPR000847">
    <property type="entry name" value="LysR_HTH_N"/>
</dbReference>
<dbReference type="Gene3D" id="3.40.190.10">
    <property type="entry name" value="Periplasmic binding protein-like II"/>
    <property type="match status" value="2"/>
</dbReference>
<comment type="caution">
    <text evidence="6">The sequence shown here is derived from an EMBL/GenBank/DDBJ whole genome shotgun (WGS) entry which is preliminary data.</text>
</comment>
<dbReference type="Pfam" id="PF00126">
    <property type="entry name" value="HTH_1"/>
    <property type="match status" value="1"/>
</dbReference>
<dbReference type="InterPro" id="IPR036390">
    <property type="entry name" value="WH_DNA-bd_sf"/>
</dbReference>
<dbReference type="InterPro" id="IPR036388">
    <property type="entry name" value="WH-like_DNA-bd_sf"/>
</dbReference>
<dbReference type="SUPFAM" id="SSF46785">
    <property type="entry name" value="Winged helix' DNA-binding domain"/>
    <property type="match status" value="1"/>
</dbReference>
<dbReference type="Pfam" id="PF03466">
    <property type="entry name" value="LysR_substrate"/>
    <property type="match status" value="1"/>
</dbReference>
<dbReference type="CDD" id="cd08417">
    <property type="entry name" value="PBP2_Nitroaromatics_like"/>
    <property type="match status" value="1"/>
</dbReference>
<name>A0A0F9KFQ1_9ZZZZ</name>
<evidence type="ECO:0000256" key="4">
    <source>
        <dbReference type="ARBA" id="ARBA00023163"/>
    </source>
</evidence>